<reference evidence="2 3" key="1">
    <citation type="submission" date="2019-01" db="EMBL/GenBank/DDBJ databases">
        <authorList>
            <person name="Chen W.-M."/>
        </authorList>
    </citation>
    <scope>NUCLEOTIDE SEQUENCE [LARGE SCALE GENOMIC DNA]</scope>
    <source>
        <strain evidence="2 3">CCP-6</strain>
    </source>
</reference>
<dbReference type="OrthoDB" id="9793741at2"/>
<keyword evidence="3" id="KW-1185">Reference proteome</keyword>
<name>A0A437MIC8_9PROT</name>
<comment type="caution">
    <text evidence="2">The sequence shown here is derived from an EMBL/GenBank/DDBJ whole genome shotgun (WGS) entry which is preliminary data.</text>
</comment>
<evidence type="ECO:0000313" key="2">
    <source>
        <dbReference type="EMBL" id="RVT97392.1"/>
    </source>
</evidence>
<dbReference type="RefSeq" id="WP_127786620.1">
    <property type="nucleotide sequence ID" value="NZ_SACL01000002.1"/>
</dbReference>
<dbReference type="InterPro" id="IPR003768">
    <property type="entry name" value="ScpA"/>
</dbReference>
<accession>A0A437MIC8</accession>
<dbReference type="Proteomes" id="UP000282957">
    <property type="component" value="Unassembled WGS sequence"/>
</dbReference>
<proteinExistence type="predicted"/>
<dbReference type="Gene3D" id="6.10.250.2410">
    <property type="match status" value="1"/>
</dbReference>
<dbReference type="PANTHER" id="PTHR33969:SF2">
    <property type="entry name" value="SEGREGATION AND CONDENSATION PROTEIN A"/>
    <property type="match status" value="1"/>
</dbReference>
<dbReference type="AlphaFoldDB" id="A0A437MIC8"/>
<sequence>MSDSAPAITALTIRLDGFEGPLDLLLDLARSQKVDIRQISIIKLVDQYVAVLEGARKIRLELAAEWLVMAAWLTWLKSRLLLPEELEPEEDPELLAERLTERLAELDRMRNAAFWLSGQLQLGRDTFARGEPENLRQEDRSGLVADLPALLRAYAAARRRAIAAKPYRPKTRRLFSVAEALERLRALLGATPGWTVLQSYLPESLATPLERKAALASGLIAALEEAKGGRVELRQDALFGPLMIRLAETPA</sequence>
<gene>
    <name evidence="2" type="ORF">EOD42_06035</name>
</gene>
<dbReference type="Pfam" id="PF02616">
    <property type="entry name" value="SMC_ScpA"/>
    <property type="match status" value="1"/>
</dbReference>
<evidence type="ECO:0000313" key="3">
    <source>
        <dbReference type="Proteomes" id="UP000282957"/>
    </source>
</evidence>
<dbReference type="EMBL" id="SACL01000002">
    <property type="protein sequence ID" value="RVT97392.1"/>
    <property type="molecule type" value="Genomic_DNA"/>
</dbReference>
<evidence type="ECO:0000256" key="1">
    <source>
        <dbReference type="ARBA" id="ARBA00044777"/>
    </source>
</evidence>
<organism evidence="2 3">
    <name type="scientific">Rhodovarius crocodyli</name>
    <dbReference type="NCBI Taxonomy" id="1979269"/>
    <lineage>
        <taxon>Bacteria</taxon>
        <taxon>Pseudomonadati</taxon>
        <taxon>Pseudomonadota</taxon>
        <taxon>Alphaproteobacteria</taxon>
        <taxon>Acetobacterales</taxon>
        <taxon>Roseomonadaceae</taxon>
        <taxon>Rhodovarius</taxon>
    </lineage>
</organism>
<protein>
    <recommendedName>
        <fullName evidence="1">Segregation and condensation protein A</fullName>
    </recommendedName>
</protein>
<dbReference type="PANTHER" id="PTHR33969">
    <property type="entry name" value="SEGREGATION AND CONDENSATION PROTEIN A"/>
    <property type="match status" value="1"/>
</dbReference>